<sequence length="220" mass="25467">MKTVIIDGFMGTVYRICEWILRLMYINALWLVFTLAGLGVFGIFPATISMFAVTRKWVMGEEDIPIFRTFWLNYRREFINSQILGFLLVFIGIVLYVDFYFFSSPGTIYLIAKLVILSASMMYGLLLLYVFPLFVHVKLKSWQYLKYSLMLSIYHLFRSLFMLAGCVGIIFFLLTFSGFIPLLGGSGLALWMTWIAHQAFRKSVPFQRVQGENTEAEEPV</sequence>
<feature type="transmembrane region" description="Helical" evidence="1">
    <location>
        <begin position="28"/>
        <end position="53"/>
    </location>
</feature>
<feature type="transmembrane region" description="Helical" evidence="1">
    <location>
        <begin position="156"/>
        <end position="174"/>
    </location>
</feature>
<feature type="transmembrane region" description="Helical" evidence="1">
    <location>
        <begin position="108"/>
        <end position="135"/>
    </location>
</feature>
<dbReference type="EMBL" id="JACEIQ010000009">
    <property type="protein sequence ID" value="MBA4494681.1"/>
    <property type="molecule type" value="Genomic_DNA"/>
</dbReference>
<name>A0A7W1WRS7_9BACL</name>
<keyword evidence="1" id="KW-0812">Transmembrane</keyword>
<reference evidence="2 3" key="1">
    <citation type="submission" date="2020-07" db="EMBL/GenBank/DDBJ databases">
        <authorList>
            <person name="Feng H."/>
        </authorList>
    </citation>
    <scope>NUCLEOTIDE SEQUENCE [LARGE SCALE GENOMIC DNA]</scope>
    <source>
        <strain evidence="3">s-10</strain>
    </source>
</reference>
<dbReference type="Pfam" id="PF04854">
    <property type="entry name" value="DUF624"/>
    <property type="match status" value="1"/>
</dbReference>
<evidence type="ECO:0000256" key="1">
    <source>
        <dbReference type="SAM" id="Phobius"/>
    </source>
</evidence>
<gene>
    <name evidence="2" type="ORF">H1191_10225</name>
</gene>
<keyword evidence="1" id="KW-0472">Membrane</keyword>
<feature type="transmembrane region" description="Helical" evidence="1">
    <location>
        <begin position="83"/>
        <end position="102"/>
    </location>
</feature>
<proteinExistence type="predicted"/>
<dbReference type="AlphaFoldDB" id="A0A7W1WRS7"/>
<protein>
    <submittedName>
        <fullName evidence="2">YesL family protein</fullName>
    </submittedName>
</protein>
<keyword evidence="1" id="KW-1133">Transmembrane helix</keyword>
<evidence type="ECO:0000313" key="2">
    <source>
        <dbReference type="EMBL" id="MBA4494681.1"/>
    </source>
</evidence>
<dbReference type="RefSeq" id="WP_181751921.1">
    <property type="nucleotide sequence ID" value="NZ_JACEIQ010000009.1"/>
</dbReference>
<keyword evidence="3" id="KW-1185">Reference proteome</keyword>
<organism evidence="2 3">
    <name type="scientific">Paenactinomyces guangxiensis</name>
    <dbReference type="NCBI Taxonomy" id="1490290"/>
    <lineage>
        <taxon>Bacteria</taxon>
        <taxon>Bacillati</taxon>
        <taxon>Bacillota</taxon>
        <taxon>Bacilli</taxon>
        <taxon>Bacillales</taxon>
        <taxon>Thermoactinomycetaceae</taxon>
        <taxon>Paenactinomyces</taxon>
    </lineage>
</organism>
<accession>A0A7W1WRS7</accession>
<comment type="caution">
    <text evidence="2">The sequence shown here is derived from an EMBL/GenBank/DDBJ whole genome shotgun (WGS) entry which is preliminary data.</text>
</comment>
<dbReference type="Proteomes" id="UP000535491">
    <property type="component" value="Unassembled WGS sequence"/>
</dbReference>
<dbReference type="InterPro" id="IPR006938">
    <property type="entry name" value="DUF624"/>
</dbReference>
<evidence type="ECO:0000313" key="3">
    <source>
        <dbReference type="Proteomes" id="UP000535491"/>
    </source>
</evidence>